<evidence type="ECO:0000259" key="2">
    <source>
        <dbReference type="Pfam" id="PF02517"/>
    </source>
</evidence>
<feature type="transmembrane region" description="Helical" evidence="1">
    <location>
        <begin position="40"/>
        <end position="58"/>
    </location>
</feature>
<gene>
    <name evidence="3" type="ORF">METZ01_LOCUS71997</name>
</gene>
<feature type="transmembrane region" description="Helical" evidence="1">
    <location>
        <begin position="79"/>
        <end position="100"/>
    </location>
</feature>
<keyword evidence="1" id="KW-0472">Membrane</keyword>
<dbReference type="EMBL" id="UINC01005111">
    <property type="protein sequence ID" value="SVA19143.1"/>
    <property type="molecule type" value="Genomic_DNA"/>
</dbReference>
<dbReference type="GO" id="GO:0004175">
    <property type="term" value="F:endopeptidase activity"/>
    <property type="evidence" value="ECO:0007669"/>
    <property type="project" value="UniProtKB-ARBA"/>
</dbReference>
<organism evidence="3">
    <name type="scientific">marine metagenome</name>
    <dbReference type="NCBI Taxonomy" id="408172"/>
    <lineage>
        <taxon>unclassified sequences</taxon>
        <taxon>metagenomes</taxon>
        <taxon>ecological metagenomes</taxon>
    </lineage>
</organism>
<dbReference type="PANTHER" id="PTHR36435:SF1">
    <property type="entry name" value="CAAX AMINO TERMINAL PROTEASE FAMILY PROTEIN"/>
    <property type="match status" value="1"/>
</dbReference>
<keyword evidence="1" id="KW-0812">Transmembrane</keyword>
<evidence type="ECO:0000256" key="1">
    <source>
        <dbReference type="SAM" id="Phobius"/>
    </source>
</evidence>
<name>A0A381TYB1_9ZZZZ</name>
<sequence>MPWPPAVSSRRVALVIYGLALLVYITLSGLLSLAGLGSRVTVVVAQLIGLLGLSLWLVQMMKIPVRQAFALRPAKAIHYYMAMGAAIPLQATGGAIQFAITNQLPENSPTRQMMEEIVQQFVATETNFDLLMLFLAAVVTASICEEFLFRGLLLNLLRHHGGWISAIIVSAVLFALFHLNPIVLLPVGLVGAYLAVLVWRSDSLYPAILAHGLNNLIALFGLPLIFNETTYTEHLWLIMGVSITTLGVVFRSYLLVTEPPRQEGWREDLDSNSVEGRFKNNN</sequence>
<dbReference type="Pfam" id="PF02517">
    <property type="entry name" value="Rce1-like"/>
    <property type="match status" value="1"/>
</dbReference>
<proteinExistence type="predicted"/>
<feature type="transmembrane region" description="Helical" evidence="1">
    <location>
        <begin position="183"/>
        <end position="199"/>
    </location>
</feature>
<accession>A0A381TYB1</accession>
<dbReference type="PANTHER" id="PTHR36435">
    <property type="entry name" value="SLR1288 PROTEIN"/>
    <property type="match status" value="1"/>
</dbReference>
<feature type="transmembrane region" description="Helical" evidence="1">
    <location>
        <begin position="161"/>
        <end position="177"/>
    </location>
</feature>
<dbReference type="InterPro" id="IPR003675">
    <property type="entry name" value="Rce1/LyrA-like_dom"/>
</dbReference>
<feature type="transmembrane region" description="Helical" evidence="1">
    <location>
        <begin position="204"/>
        <end position="222"/>
    </location>
</feature>
<reference evidence="3" key="1">
    <citation type="submission" date="2018-05" db="EMBL/GenBank/DDBJ databases">
        <authorList>
            <person name="Lanie J.A."/>
            <person name="Ng W.-L."/>
            <person name="Kazmierczak K.M."/>
            <person name="Andrzejewski T.M."/>
            <person name="Davidsen T.M."/>
            <person name="Wayne K.J."/>
            <person name="Tettelin H."/>
            <person name="Glass J.I."/>
            <person name="Rusch D."/>
            <person name="Podicherti R."/>
            <person name="Tsui H.-C.T."/>
            <person name="Winkler M.E."/>
        </authorList>
    </citation>
    <scope>NUCLEOTIDE SEQUENCE</scope>
</reference>
<dbReference type="GO" id="GO:0080120">
    <property type="term" value="P:CAAX-box protein maturation"/>
    <property type="evidence" value="ECO:0007669"/>
    <property type="project" value="UniProtKB-ARBA"/>
</dbReference>
<feature type="transmembrane region" description="Helical" evidence="1">
    <location>
        <begin position="12"/>
        <end position="34"/>
    </location>
</feature>
<feature type="domain" description="CAAX prenyl protease 2/Lysostaphin resistance protein A-like" evidence="2">
    <location>
        <begin position="130"/>
        <end position="217"/>
    </location>
</feature>
<feature type="transmembrane region" description="Helical" evidence="1">
    <location>
        <begin position="234"/>
        <end position="256"/>
    </location>
</feature>
<keyword evidence="1" id="KW-1133">Transmembrane helix</keyword>
<dbReference type="InterPro" id="IPR052710">
    <property type="entry name" value="CAAX_protease"/>
</dbReference>
<evidence type="ECO:0000313" key="3">
    <source>
        <dbReference type="EMBL" id="SVA19143.1"/>
    </source>
</evidence>
<feature type="transmembrane region" description="Helical" evidence="1">
    <location>
        <begin position="130"/>
        <end position="149"/>
    </location>
</feature>
<protein>
    <recommendedName>
        <fullName evidence="2">CAAX prenyl protease 2/Lysostaphin resistance protein A-like domain-containing protein</fullName>
    </recommendedName>
</protein>
<dbReference type="AlphaFoldDB" id="A0A381TYB1"/>